<dbReference type="Gene3D" id="2.60.120.260">
    <property type="entry name" value="Galactose-binding domain-like"/>
    <property type="match status" value="1"/>
</dbReference>
<feature type="domain" description="Glycosyl hydrolases family 2 sugar binding" evidence="6">
    <location>
        <begin position="20"/>
        <end position="169"/>
    </location>
</feature>
<dbReference type="SUPFAM" id="SSF49303">
    <property type="entry name" value="beta-Galactosidase/glucuronidase domain"/>
    <property type="match status" value="1"/>
</dbReference>
<proteinExistence type="inferred from homology"/>
<protein>
    <submittedName>
        <fullName evidence="7">Beta-glucuronidase</fullName>
    </submittedName>
</protein>
<dbReference type="Gene3D" id="3.20.20.80">
    <property type="entry name" value="Glycosidases"/>
    <property type="match status" value="1"/>
</dbReference>
<evidence type="ECO:0000256" key="2">
    <source>
        <dbReference type="ARBA" id="ARBA00022801"/>
    </source>
</evidence>
<evidence type="ECO:0000313" key="8">
    <source>
        <dbReference type="Proteomes" id="UP000502998"/>
    </source>
</evidence>
<dbReference type="InterPro" id="IPR006102">
    <property type="entry name" value="Ig-like_GH2"/>
</dbReference>
<evidence type="ECO:0000256" key="3">
    <source>
        <dbReference type="ARBA" id="ARBA00023295"/>
    </source>
</evidence>
<dbReference type="Pfam" id="PF00703">
    <property type="entry name" value="Glyco_hydro_2"/>
    <property type="match status" value="1"/>
</dbReference>
<evidence type="ECO:0000259" key="4">
    <source>
        <dbReference type="Pfam" id="PF00703"/>
    </source>
</evidence>
<keyword evidence="2" id="KW-0378">Hydrolase</keyword>
<dbReference type="InterPro" id="IPR006104">
    <property type="entry name" value="Glyco_hydro_2_N"/>
</dbReference>
<dbReference type="Pfam" id="PF02836">
    <property type="entry name" value="Glyco_hydro_2_C"/>
    <property type="match status" value="1"/>
</dbReference>
<name>A0A679IKM1_9ENTE</name>
<dbReference type="Proteomes" id="UP000502998">
    <property type="component" value="Chromosome"/>
</dbReference>
<dbReference type="EMBL" id="AP022822">
    <property type="protein sequence ID" value="BCA86712.1"/>
    <property type="molecule type" value="Genomic_DNA"/>
</dbReference>
<feature type="domain" description="Glycoside hydrolase family 2 immunoglobulin-like beta-sandwich" evidence="4">
    <location>
        <begin position="252"/>
        <end position="287"/>
    </location>
</feature>
<dbReference type="KEGG" id="esg:EsVE80_22350"/>
<dbReference type="InterPro" id="IPR036156">
    <property type="entry name" value="Beta-gal/glucu_dom_sf"/>
</dbReference>
<evidence type="ECO:0000259" key="6">
    <source>
        <dbReference type="Pfam" id="PF02837"/>
    </source>
</evidence>
<sequence length="589" mass="69187">MTDKRYNHPRPQFMRKKWQDLAGQWQFAFDDHNLGVKEEWFKGLNTTQEITVPYTYETKLSGIHDTTHHQVVWYQKEFEIESVKEFSLVFEGVDYFAQIWLNGQHIGSHMGAYERFTFEVKDYLLSGTNKLVVRVEDSLACEQPRGKQRWLKDNFGCWYVQTTGIWKTVWLEEHLASQSLELVKLTPDLDRDKIILVPKLRDQLKEFGNQYHFEVKIYFADQLINTYKGLLNHDLTPIELDTRVKEDACWGTKEWSPETPNLYDITFCLYDLAGNLLDEVESYFGMRKIAIENGQILLNNRQLYQRLILDQGYWAESGLTPPSVDALEVDIDRIFEMGYNGLRKHQKIEDERFLYLCDKKGMLVWSEMAATYTFNDAAAQKITTEWQKIIEQNYNHPSIITWVPFNESWGIKDIAYDKQQQAFTEGIYHLTKAYDAMRPVITNDGWVHTISDIITLHDYEEFGELFTQRYQDKDKILNNEIQFNKDFHAFAQGYSYKGQPVIISEFGGIAFTTTDKDEWGYGHQVQDESAFIERFDKIHAAIQNLDYIVGFCYTQLTDVEQEVNGLLDVQRKAKVDLTAVAKINRRRLK</sequence>
<reference evidence="7 8" key="1">
    <citation type="submission" date="2020-02" db="EMBL/GenBank/DDBJ databases">
        <title>Characterization of vanA genotype vancomycin-resistant Enterococcus saigonensis VE80.</title>
        <authorList>
            <person name="Harada T."/>
            <person name="Motooka D."/>
            <person name="Nakamura S."/>
            <person name="Yamamoto Y."/>
            <person name="Kawahara R."/>
            <person name="Kawatsu K."/>
        </authorList>
    </citation>
    <scope>NUCLEOTIDE SEQUENCE [LARGE SCALE GENOMIC DNA]</scope>
    <source>
        <strain evidence="7 8">VE80</strain>
    </source>
</reference>
<keyword evidence="3" id="KW-0326">Glycosidase</keyword>
<dbReference type="Pfam" id="PF02837">
    <property type="entry name" value="Glyco_hydro_2_N"/>
    <property type="match status" value="1"/>
</dbReference>
<evidence type="ECO:0000256" key="1">
    <source>
        <dbReference type="ARBA" id="ARBA00007401"/>
    </source>
</evidence>
<dbReference type="SUPFAM" id="SSF51445">
    <property type="entry name" value="(Trans)glycosidases"/>
    <property type="match status" value="1"/>
</dbReference>
<dbReference type="InterPro" id="IPR051913">
    <property type="entry name" value="GH2_Domain-Containing"/>
</dbReference>
<gene>
    <name evidence="7" type="ORF">EsVE80_22350</name>
</gene>
<feature type="domain" description="Glycoside hydrolase family 2 catalytic" evidence="5">
    <location>
        <begin position="289"/>
        <end position="512"/>
    </location>
</feature>
<organism evidence="7 8">
    <name type="scientific">Enterococcus saigonensis</name>
    <dbReference type="NCBI Taxonomy" id="1805431"/>
    <lineage>
        <taxon>Bacteria</taxon>
        <taxon>Bacillati</taxon>
        <taxon>Bacillota</taxon>
        <taxon>Bacilli</taxon>
        <taxon>Lactobacillales</taxon>
        <taxon>Enterococcaceae</taxon>
        <taxon>Enterococcus</taxon>
    </lineage>
</organism>
<evidence type="ECO:0000313" key="7">
    <source>
        <dbReference type="EMBL" id="BCA86712.1"/>
    </source>
</evidence>
<dbReference type="GO" id="GO:0005975">
    <property type="term" value="P:carbohydrate metabolic process"/>
    <property type="evidence" value="ECO:0007669"/>
    <property type="project" value="InterPro"/>
</dbReference>
<dbReference type="InterPro" id="IPR008979">
    <property type="entry name" value="Galactose-bd-like_sf"/>
</dbReference>
<dbReference type="InterPro" id="IPR006103">
    <property type="entry name" value="Glyco_hydro_2_cat"/>
</dbReference>
<dbReference type="PANTHER" id="PTHR42732">
    <property type="entry name" value="BETA-GALACTOSIDASE"/>
    <property type="match status" value="1"/>
</dbReference>
<dbReference type="SUPFAM" id="SSF49785">
    <property type="entry name" value="Galactose-binding domain-like"/>
    <property type="match status" value="1"/>
</dbReference>
<dbReference type="InterPro" id="IPR017853">
    <property type="entry name" value="GH"/>
</dbReference>
<comment type="similarity">
    <text evidence="1">Belongs to the glycosyl hydrolase 2 family.</text>
</comment>
<evidence type="ECO:0000259" key="5">
    <source>
        <dbReference type="Pfam" id="PF02836"/>
    </source>
</evidence>
<accession>A0A679IKM1</accession>
<keyword evidence="8" id="KW-1185">Reference proteome</keyword>
<dbReference type="GO" id="GO:0004553">
    <property type="term" value="F:hydrolase activity, hydrolyzing O-glycosyl compounds"/>
    <property type="evidence" value="ECO:0007669"/>
    <property type="project" value="InterPro"/>
</dbReference>
<dbReference type="PANTHER" id="PTHR42732:SF3">
    <property type="entry name" value="HYDROLASE"/>
    <property type="match status" value="1"/>
</dbReference>
<dbReference type="AlphaFoldDB" id="A0A679IKM1"/>
<dbReference type="Gene3D" id="2.60.40.10">
    <property type="entry name" value="Immunoglobulins"/>
    <property type="match status" value="1"/>
</dbReference>
<dbReference type="RefSeq" id="WP_197745896.1">
    <property type="nucleotide sequence ID" value="NZ_AP022822.1"/>
</dbReference>
<dbReference type="InterPro" id="IPR013783">
    <property type="entry name" value="Ig-like_fold"/>
</dbReference>